<comment type="caution">
    <text evidence="7">The sequence shown here is derived from an EMBL/GenBank/DDBJ whole genome shotgun (WGS) entry which is preliminary data.</text>
</comment>
<evidence type="ECO:0000259" key="6">
    <source>
        <dbReference type="PROSITE" id="PS51296"/>
    </source>
</evidence>
<dbReference type="SUPFAM" id="SSF50022">
    <property type="entry name" value="ISP domain"/>
    <property type="match status" value="1"/>
</dbReference>
<proteinExistence type="predicted"/>
<keyword evidence="3 7" id="KW-0560">Oxidoreductase</keyword>
<dbReference type="Pfam" id="PF00355">
    <property type="entry name" value="Rieske"/>
    <property type="match status" value="1"/>
</dbReference>
<keyword evidence="5" id="KW-0411">Iron-sulfur</keyword>
<organism evidence="7 8">
    <name type="scientific">Methylobacterium radiotolerans</name>
    <dbReference type="NCBI Taxonomy" id="31998"/>
    <lineage>
        <taxon>Bacteria</taxon>
        <taxon>Pseudomonadati</taxon>
        <taxon>Pseudomonadota</taxon>
        <taxon>Alphaproteobacteria</taxon>
        <taxon>Hyphomicrobiales</taxon>
        <taxon>Methylobacteriaceae</taxon>
        <taxon>Methylobacterium</taxon>
    </lineage>
</organism>
<dbReference type="CDD" id="cd03469">
    <property type="entry name" value="Rieske_RO_Alpha_N"/>
    <property type="match status" value="1"/>
</dbReference>
<accession>A0ABV2NTT6</accession>
<keyword evidence="1" id="KW-0001">2Fe-2S</keyword>
<dbReference type="PROSITE" id="PS51296">
    <property type="entry name" value="RIESKE"/>
    <property type="match status" value="1"/>
</dbReference>
<reference evidence="7 8" key="1">
    <citation type="submission" date="2024-06" db="EMBL/GenBank/DDBJ databases">
        <title>Genomics of switchgrass bacterial isolates.</title>
        <authorList>
            <person name="Shade A."/>
        </authorList>
    </citation>
    <scope>NUCLEOTIDE SEQUENCE [LARGE SCALE GENOMIC DNA]</scope>
    <source>
        <strain evidence="7 8">PvP084</strain>
    </source>
</reference>
<dbReference type="SUPFAM" id="SSF55961">
    <property type="entry name" value="Bet v1-like"/>
    <property type="match status" value="1"/>
</dbReference>
<dbReference type="EC" id="1.14.13.82" evidence="7"/>
<dbReference type="PANTHER" id="PTHR21266:SF59">
    <property type="entry name" value="BLR4922 PROTEIN"/>
    <property type="match status" value="1"/>
</dbReference>
<feature type="domain" description="Rieske" evidence="6">
    <location>
        <begin position="17"/>
        <end position="121"/>
    </location>
</feature>
<keyword evidence="4" id="KW-0408">Iron</keyword>
<dbReference type="GO" id="GO:0018489">
    <property type="term" value="F:vanillate monooxygenase activity"/>
    <property type="evidence" value="ECO:0007669"/>
    <property type="project" value="UniProtKB-EC"/>
</dbReference>
<evidence type="ECO:0000256" key="3">
    <source>
        <dbReference type="ARBA" id="ARBA00023002"/>
    </source>
</evidence>
<evidence type="ECO:0000256" key="1">
    <source>
        <dbReference type="ARBA" id="ARBA00022714"/>
    </source>
</evidence>
<dbReference type="EMBL" id="JBEPNW010000008">
    <property type="protein sequence ID" value="MET3869938.1"/>
    <property type="molecule type" value="Genomic_DNA"/>
</dbReference>
<dbReference type="Gene3D" id="3.90.380.10">
    <property type="entry name" value="Naphthalene 1,2-dioxygenase Alpha Subunit, Chain A, domain 1"/>
    <property type="match status" value="1"/>
</dbReference>
<sequence>MYAPAAIPDFKALRHCWHPVAFTNEVTDKPYATRLLDEQIVVWRDSKGAVHAMADLCIHRGTALSIGKVVGDEIMCPYHGWRYGKDGACTLIPQRENPRNVPSKARVAAYNTQERYGLIWVAMDEPRWALPEIPEMEDEEYNKVSAGPYPWKADSSRQVENFTDFGHFPWVHAGLLGDPDRVVVDKYNVEVRGHVLHYTYDRPEVNNTDDFPVFGGEAQRNAPIRHSRYELQVPYTIILRHNWGGREQMVHIFTSQPIDREHSRGFIRTARNYAHDQDPKVMVDFNDVIFDQDKFIVETQRPEHVPFDLADELHLDFDKVAVNYRKTMRETGLAMKNPDGAKDSIAA</sequence>
<dbReference type="InterPro" id="IPR050584">
    <property type="entry name" value="Cholesterol_7-desaturase"/>
</dbReference>
<evidence type="ECO:0000313" key="7">
    <source>
        <dbReference type="EMBL" id="MET3869938.1"/>
    </source>
</evidence>
<name>A0ABV2NTT6_9HYPH</name>
<evidence type="ECO:0000256" key="2">
    <source>
        <dbReference type="ARBA" id="ARBA00022723"/>
    </source>
</evidence>
<dbReference type="InterPro" id="IPR017941">
    <property type="entry name" value="Rieske_2Fe-2S"/>
</dbReference>
<dbReference type="RefSeq" id="WP_209651064.1">
    <property type="nucleotide sequence ID" value="NZ_JBEPNV010000005.1"/>
</dbReference>
<dbReference type="PANTHER" id="PTHR21266">
    <property type="entry name" value="IRON-SULFUR DOMAIN CONTAINING PROTEIN"/>
    <property type="match status" value="1"/>
</dbReference>
<gene>
    <name evidence="7" type="ORF">ABIC20_007323</name>
</gene>
<dbReference type="Gene3D" id="2.102.10.10">
    <property type="entry name" value="Rieske [2Fe-2S] iron-sulphur domain"/>
    <property type="match status" value="1"/>
</dbReference>
<dbReference type="Pfam" id="PF19112">
    <property type="entry name" value="VanA_C"/>
    <property type="match status" value="1"/>
</dbReference>
<dbReference type="InterPro" id="IPR044043">
    <property type="entry name" value="VanA_C_cat"/>
</dbReference>
<evidence type="ECO:0000256" key="5">
    <source>
        <dbReference type="ARBA" id="ARBA00023014"/>
    </source>
</evidence>
<evidence type="ECO:0000256" key="4">
    <source>
        <dbReference type="ARBA" id="ARBA00023004"/>
    </source>
</evidence>
<dbReference type="InterPro" id="IPR036922">
    <property type="entry name" value="Rieske_2Fe-2S_sf"/>
</dbReference>
<dbReference type="Proteomes" id="UP001549119">
    <property type="component" value="Unassembled WGS sequence"/>
</dbReference>
<protein>
    <submittedName>
        <fullName evidence="7">Vanillate O-demethylase monooxygenase subunit</fullName>
        <ecNumber evidence="7">1.14.13.82</ecNumber>
    </submittedName>
</protein>
<evidence type="ECO:0000313" key="8">
    <source>
        <dbReference type="Proteomes" id="UP001549119"/>
    </source>
</evidence>
<keyword evidence="2" id="KW-0479">Metal-binding</keyword>
<keyword evidence="8" id="KW-1185">Reference proteome</keyword>
<keyword evidence="7" id="KW-0503">Monooxygenase</keyword>